<evidence type="ECO:0000256" key="9">
    <source>
        <dbReference type="HAMAP-Rule" id="MF_00024"/>
    </source>
</evidence>
<evidence type="ECO:0000256" key="5">
    <source>
        <dbReference type="ARBA" id="ARBA00022573"/>
    </source>
</evidence>
<keyword evidence="5 9" id="KW-0169">Cobalamin biosynthesis</keyword>
<dbReference type="RefSeq" id="WP_366924626.1">
    <property type="nucleotide sequence ID" value="NZ_CP121694.1"/>
</dbReference>
<evidence type="ECO:0000256" key="2">
    <source>
        <dbReference type="ARBA" id="ARBA00004953"/>
    </source>
</evidence>
<keyword evidence="6 9" id="KW-0812">Transmembrane</keyword>
<dbReference type="AlphaFoldDB" id="A0AAU0UNK5"/>
<feature type="transmembrane region" description="Helical" evidence="9">
    <location>
        <begin position="52"/>
        <end position="73"/>
    </location>
</feature>
<dbReference type="InterPro" id="IPR004485">
    <property type="entry name" value="Cobalamin_biosynth_CobD/CbiB"/>
</dbReference>
<comment type="subcellular location">
    <subcellularLocation>
        <location evidence="1 9">Cell membrane</location>
        <topology evidence="1 9">Multi-pass membrane protein</topology>
    </subcellularLocation>
</comment>
<evidence type="ECO:0000256" key="1">
    <source>
        <dbReference type="ARBA" id="ARBA00004651"/>
    </source>
</evidence>
<dbReference type="GO" id="GO:0048472">
    <property type="term" value="F:threonine-phosphate decarboxylase activity"/>
    <property type="evidence" value="ECO:0007669"/>
    <property type="project" value="InterPro"/>
</dbReference>
<feature type="transmembrane region" description="Helical" evidence="9">
    <location>
        <begin position="296"/>
        <end position="318"/>
    </location>
</feature>
<keyword evidence="8 9" id="KW-0472">Membrane</keyword>
<dbReference type="GO" id="GO:0009236">
    <property type="term" value="P:cobalamin biosynthetic process"/>
    <property type="evidence" value="ECO:0007669"/>
    <property type="project" value="UniProtKB-UniRule"/>
</dbReference>
<protein>
    <recommendedName>
        <fullName evidence="9">Cobalamin biosynthesis protein CobD</fullName>
    </recommendedName>
</protein>
<accession>A0AAU0UNK5</accession>
<gene>
    <name evidence="10" type="primary">cbiB</name>
    <name evidence="9" type="synonym">cobD</name>
    <name evidence="10" type="ORF">MFMK1_001617</name>
</gene>
<evidence type="ECO:0000256" key="6">
    <source>
        <dbReference type="ARBA" id="ARBA00022692"/>
    </source>
</evidence>
<dbReference type="PANTHER" id="PTHR34308:SF1">
    <property type="entry name" value="COBALAMIN BIOSYNTHESIS PROTEIN CBIB"/>
    <property type="match status" value="1"/>
</dbReference>
<dbReference type="NCBIfam" id="TIGR00380">
    <property type="entry name" value="cobal_cbiB"/>
    <property type="match status" value="1"/>
</dbReference>
<sequence>MEAVIFIGAYLLDLAIGDPRTLPHPVVIMGAVITRGERLLRRVSPTAAAERLAGAVLTVSLVTGVFLTAWLGFKALYQLNFWLGAAANLWFLSTTIAIKGLADAALTVYRYLLKGDLVEARRAVGMVVGRDTQQLTAAEVSRAAVETVAENLVDGVVAPLFYGAIGGTPLALAYKAVNTLDSMIGYKNEKHLHFGRWAAKLDDAVNYIPARITACLLLAGIFMSNRDTRSAFRIMKRDSSKHPSPNGGIPESLVAGALGIQLGGKNYYFGQANFRATMGDRTREITPDDIRVTVRLVRLASAVFVGLAVIVIIMVGVIG</sequence>
<evidence type="ECO:0000313" key="10">
    <source>
        <dbReference type="EMBL" id="WRO21796.1"/>
    </source>
</evidence>
<dbReference type="HAMAP" id="MF_00024">
    <property type="entry name" value="CobD_CbiB"/>
    <property type="match status" value="1"/>
</dbReference>
<evidence type="ECO:0000256" key="4">
    <source>
        <dbReference type="ARBA" id="ARBA00022475"/>
    </source>
</evidence>
<comment type="similarity">
    <text evidence="3 9">Belongs to the CobD/CbiB family.</text>
</comment>
<evidence type="ECO:0000256" key="8">
    <source>
        <dbReference type="ARBA" id="ARBA00023136"/>
    </source>
</evidence>
<dbReference type="GO" id="GO:0015420">
    <property type="term" value="F:ABC-type vitamin B12 transporter activity"/>
    <property type="evidence" value="ECO:0007669"/>
    <property type="project" value="UniProtKB-UniRule"/>
</dbReference>
<feature type="transmembrane region" description="Helical" evidence="9">
    <location>
        <begin position="79"/>
        <end position="102"/>
    </location>
</feature>
<name>A0AAU0UNK5_9FIRM</name>
<keyword evidence="4 9" id="KW-1003">Cell membrane</keyword>
<dbReference type="PANTHER" id="PTHR34308">
    <property type="entry name" value="COBALAMIN BIOSYNTHESIS PROTEIN CBIB"/>
    <property type="match status" value="1"/>
</dbReference>
<dbReference type="KEGG" id="dbc:MFMK1_001617"/>
<evidence type="ECO:0000256" key="7">
    <source>
        <dbReference type="ARBA" id="ARBA00022989"/>
    </source>
</evidence>
<keyword evidence="11" id="KW-1185">Reference proteome</keyword>
<keyword evidence="7 9" id="KW-1133">Transmembrane helix</keyword>
<dbReference type="Pfam" id="PF03186">
    <property type="entry name" value="CobD_Cbib"/>
    <property type="match status" value="1"/>
</dbReference>
<organism evidence="10 11">
    <name type="scientific">Metallumcola ferriviriculae</name>
    <dbReference type="NCBI Taxonomy" id="3039180"/>
    <lineage>
        <taxon>Bacteria</taxon>
        <taxon>Bacillati</taxon>
        <taxon>Bacillota</taxon>
        <taxon>Clostridia</taxon>
        <taxon>Neomoorellales</taxon>
        <taxon>Desulfitibacteraceae</taxon>
        <taxon>Metallumcola</taxon>
    </lineage>
</organism>
<evidence type="ECO:0000256" key="3">
    <source>
        <dbReference type="ARBA" id="ARBA00006263"/>
    </source>
</evidence>
<comment type="caution">
    <text evidence="9">Lacks conserved residue(s) required for the propagation of feature annotation.</text>
</comment>
<dbReference type="EMBL" id="CP121694">
    <property type="protein sequence ID" value="WRO21796.1"/>
    <property type="molecule type" value="Genomic_DNA"/>
</dbReference>
<dbReference type="Proteomes" id="UP001329915">
    <property type="component" value="Chromosome"/>
</dbReference>
<comment type="pathway">
    <text evidence="2 9">Cofactor biosynthesis; adenosylcobalamin biosynthesis.</text>
</comment>
<reference evidence="10 11" key="1">
    <citation type="submission" date="2023-04" db="EMBL/GenBank/DDBJ databases">
        <authorList>
            <person name="Hsu D."/>
        </authorList>
    </citation>
    <scope>NUCLEOTIDE SEQUENCE [LARGE SCALE GENOMIC DNA]</scope>
    <source>
        <strain evidence="10 11">MK1</strain>
    </source>
</reference>
<comment type="function">
    <text evidence="9">Converts cobyric acid to cobinamide by the addition of aminopropanol on the F carboxylic group.</text>
</comment>
<dbReference type="GO" id="GO:0005886">
    <property type="term" value="C:plasma membrane"/>
    <property type="evidence" value="ECO:0007669"/>
    <property type="project" value="UniProtKB-SubCell"/>
</dbReference>
<evidence type="ECO:0000313" key="11">
    <source>
        <dbReference type="Proteomes" id="UP001329915"/>
    </source>
</evidence>
<proteinExistence type="inferred from homology"/>